<dbReference type="InterPro" id="IPR011711">
    <property type="entry name" value="GntR_C"/>
</dbReference>
<dbReference type="PANTHER" id="PTHR43537:SF49">
    <property type="entry name" value="TRANSCRIPTIONAL REGULATORY PROTEIN"/>
    <property type="match status" value="1"/>
</dbReference>
<dbReference type="SMART" id="SM00345">
    <property type="entry name" value="HTH_GNTR"/>
    <property type="match status" value="1"/>
</dbReference>
<dbReference type="Pfam" id="PF00392">
    <property type="entry name" value="GntR"/>
    <property type="match status" value="1"/>
</dbReference>
<evidence type="ECO:0000259" key="4">
    <source>
        <dbReference type="PROSITE" id="PS50949"/>
    </source>
</evidence>
<evidence type="ECO:0000256" key="1">
    <source>
        <dbReference type="ARBA" id="ARBA00023015"/>
    </source>
</evidence>
<dbReference type="InterPro" id="IPR008920">
    <property type="entry name" value="TF_FadR/GntR_C"/>
</dbReference>
<evidence type="ECO:0000313" key="6">
    <source>
        <dbReference type="Proteomes" id="UP000318405"/>
    </source>
</evidence>
<evidence type="ECO:0000256" key="2">
    <source>
        <dbReference type="ARBA" id="ARBA00023125"/>
    </source>
</evidence>
<name>A0A556AWI6_9BURK</name>
<comment type="caution">
    <text evidence="5">The sequence shown here is derived from an EMBL/GenBank/DDBJ whole genome shotgun (WGS) entry which is preliminary data.</text>
</comment>
<dbReference type="Proteomes" id="UP000318405">
    <property type="component" value="Unassembled WGS sequence"/>
</dbReference>
<dbReference type="InterPro" id="IPR036390">
    <property type="entry name" value="WH_DNA-bd_sf"/>
</dbReference>
<dbReference type="PANTHER" id="PTHR43537">
    <property type="entry name" value="TRANSCRIPTIONAL REGULATOR, GNTR FAMILY"/>
    <property type="match status" value="1"/>
</dbReference>
<feature type="domain" description="HTH gntR-type" evidence="4">
    <location>
        <begin position="1"/>
        <end position="68"/>
    </location>
</feature>
<dbReference type="RefSeq" id="WP_143947267.1">
    <property type="nucleotide sequence ID" value="NZ_BAABMB010000001.1"/>
</dbReference>
<organism evidence="5 6">
    <name type="scientific">Verticiella sediminum</name>
    <dbReference type="NCBI Taxonomy" id="1247510"/>
    <lineage>
        <taxon>Bacteria</taxon>
        <taxon>Pseudomonadati</taxon>
        <taxon>Pseudomonadota</taxon>
        <taxon>Betaproteobacteria</taxon>
        <taxon>Burkholderiales</taxon>
        <taxon>Alcaligenaceae</taxon>
        <taxon>Verticiella</taxon>
    </lineage>
</organism>
<dbReference type="Pfam" id="PF07729">
    <property type="entry name" value="FCD"/>
    <property type="match status" value="1"/>
</dbReference>
<accession>A0A556AWI6</accession>
<dbReference type="EMBL" id="VLTJ01000010">
    <property type="protein sequence ID" value="TSH97312.1"/>
    <property type="molecule type" value="Genomic_DNA"/>
</dbReference>
<keyword evidence="2" id="KW-0238">DNA-binding</keyword>
<evidence type="ECO:0000256" key="3">
    <source>
        <dbReference type="ARBA" id="ARBA00023163"/>
    </source>
</evidence>
<protein>
    <submittedName>
        <fullName evidence="5">GntR family transcriptional regulator</fullName>
    </submittedName>
</protein>
<evidence type="ECO:0000313" key="5">
    <source>
        <dbReference type="EMBL" id="TSH97312.1"/>
    </source>
</evidence>
<dbReference type="SUPFAM" id="SSF46785">
    <property type="entry name" value="Winged helix' DNA-binding domain"/>
    <property type="match status" value="1"/>
</dbReference>
<dbReference type="InterPro" id="IPR036388">
    <property type="entry name" value="WH-like_DNA-bd_sf"/>
</dbReference>
<reference evidence="5 6" key="1">
    <citation type="submission" date="2019-07" db="EMBL/GenBank/DDBJ databases">
        <title>Qingshengfaniella alkalisoli gen. nov., sp. nov., isolated from saline soil.</title>
        <authorList>
            <person name="Xu L."/>
            <person name="Huang X.-X."/>
            <person name="Sun J.-Q."/>
        </authorList>
    </citation>
    <scope>NUCLEOTIDE SEQUENCE [LARGE SCALE GENOMIC DNA]</scope>
    <source>
        <strain evidence="5 6">DSM 27279</strain>
    </source>
</reference>
<dbReference type="OrthoDB" id="5343379at2"/>
<dbReference type="SUPFAM" id="SSF48008">
    <property type="entry name" value="GntR ligand-binding domain-like"/>
    <property type="match status" value="1"/>
</dbReference>
<sequence length="220" mass="24695">MKISERIRVSIENDIRDGVLLPGDPIDEQDLARTHAASRTPVREALLQLQAQGLLISQPRAGMVVAKMDVQGLLAIWELLAEMEAVGARFACERMTRDQLDELTTLHESARAIVEAEDVEGWRRVNQEFHEVLYRAAGNLYLRQELTRLRARTGAYLRQAFIALGHVKASYEQHGEILAALQARDADAAHRAMVHHVSLDHGARGLRNFLINLPKSMLNP</sequence>
<dbReference type="Gene3D" id="1.20.120.530">
    <property type="entry name" value="GntR ligand-binding domain-like"/>
    <property type="match status" value="1"/>
</dbReference>
<gene>
    <name evidence="5" type="ORF">FOZ76_06165</name>
</gene>
<dbReference type="GO" id="GO:0003700">
    <property type="term" value="F:DNA-binding transcription factor activity"/>
    <property type="evidence" value="ECO:0007669"/>
    <property type="project" value="InterPro"/>
</dbReference>
<dbReference type="Gene3D" id="1.10.10.10">
    <property type="entry name" value="Winged helix-like DNA-binding domain superfamily/Winged helix DNA-binding domain"/>
    <property type="match status" value="1"/>
</dbReference>
<keyword evidence="6" id="KW-1185">Reference proteome</keyword>
<dbReference type="InterPro" id="IPR000524">
    <property type="entry name" value="Tscrpt_reg_HTH_GntR"/>
</dbReference>
<dbReference type="AlphaFoldDB" id="A0A556AWI6"/>
<dbReference type="GO" id="GO:0003677">
    <property type="term" value="F:DNA binding"/>
    <property type="evidence" value="ECO:0007669"/>
    <property type="project" value="UniProtKB-KW"/>
</dbReference>
<keyword evidence="3" id="KW-0804">Transcription</keyword>
<dbReference type="SMART" id="SM00895">
    <property type="entry name" value="FCD"/>
    <property type="match status" value="1"/>
</dbReference>
<proteinExistence type="predicted"/>
<keyword evidence="1" id="KW-0805">Transcription regulation</keyword>
<dbReference type="PROSITE" id="PS50949">
    <property type="entry name" value="HTH_GNTR"/>
    <property type="match status" value="1"/>
</dbReference>